<dbReference type="Proteomes" id="UP000663833">
    <property type="component" value="Unassembled WGS sequence"/>
</dbReference>
<organism evidence="1 2">
    <name type="scientific">Rotaria socialis</name>
    <dbReference type="NCBI Taxonomy" id="392032"/>
    <lineage>
        <taxon>Eukaryota</taxon>
        <taxon>Metazoa</taxon>
        <taxon>Spiralia</taxon>
        <taxon>Gnathifera</taxon>
        <taxon>Rotifera</taxon>
        <taxon>Eurotatoria</taxon>
        <taxon>Bdelloidea</taxon>
        <taxon>Philodinida</taxon>
        <taxon>Philodinidae</taxon>
        <taxon>Rotaria</taxon>
    </lineage>
</organism>
<reference evidence="1" key="1">
    <citation type="submission" date="2021-02" db="EMBL/GenBank/DDBJ databases">
        <authorList>
            <person name="Nowell W R."/>
        </authorList>
    </citation>
    <scope>NUCLEOTIDE SEQUENCE</scope>
</reference>
<evidence type="ECO:0000313" key="1">
    <source>
        <dbReference type="EMBL" id="CAF3302268.1"/>
    </source>
</evidence>
<gene>
    <name evidence="1" type="ORF">LUA448_LOCUS8180</name>
</gene>
<dbReference type="EMBL" id="CAJNYD010000857">
    <property type="protein sequence ID" value="CAF3302268.1"/>
    <property type="molecule type" value="Genomic_DNA"/>
</dbReference>
<evidence type="ECO:0000313" key="2">
    <source>
        <dbReference type="Proteomes" id="UP000663833"/>
    </source>
</evidence>
<dbReference type="GO" id="GO:0003676">
    <property type="term" value="F:nucleic acid binding"/>
    <property type="evidence" value="ECO:0007669"/>
    <property type="project" value="InterPro"/>
</dbReference>
<proteinExistence type="predicted"/>
<sequence length="90" mass="11033">MNFFHRNQIHRERTIVVAGMYLGRIRAHLKQLAPQFNEFCHYRSIDVDVISLICEKWFPNIYKQRPLIKDENQLKYSIDLLRFYRSTIFK</sequence>
<name>A0A817SVW8_9BILA</name>
<dbReference type="Gene3D" id="3.30.420.10">
    <property type="entry name" value="Ribonuclease H-like superfamily/Ribonuclease H"/>
    <property type="match status" value="1"/>
</dbReference>
<dbReference type="InterPro" id="IPR036397">
    <property type="entry name" value="RNaseH_sf"/>
</dbReference>
<dbReference type="AlphaFoldDB" id="A0A817SVW8"/>
<accession>A0A817SVW8</accession>
<comment type="caution">
    <text evidence="1">The sequence shown here is derived from an EMBL/GenBank/DDBJ whole genome shotgun (WGS) entry which is preliminary data.</text>
</comment>
<protein>
    <submittedName>
        <fullName evidence="1">Uncharacterized protein</fullName>
    </submittedName>
</protein>